<reference evidence="5" key="3">
    <citation type="submission" date="2022-01" db="EMBL/GenBank/DDBJ databases">
        <title>Collection of gut derived symbiotic bacterial strains cultured from healthy donors.</title>
        <authorList>
            <person name="Lin H."/>
            <person name="Kohout C."/>
            <person name="Waligurski E."/>
            <person name="Pamer E.G."/>
        </authorList>
    </citation>
    <scope>NUCLEOTIDE SEQUENCE</scope>
    <source>
        <strain evidence="5">DFI.6.55</strain>
    </source>
</reference>
<dbReference type="EMBL" id="JAAITT010000031">
    <property type="protein sequence ID" value="NSJ50835.1"/>
    <property type="molecule type" value="Genomic_DNA"/>
</dbReference>
<evidence type="ECO:0000313" key="6">
    <source>
        <dbReference type="EMBL" id="NSJ50835.1"/>
    </source>
</evidence>
<dbReference type="FunFam" id="1.10.10.10:FF:000079">
    <property type="entry name" value="GntR family transcriptional regulator"/>
    <property type="match status" value="1"/>
</dbReference>
<evidence type="ECO:0000259" key="4">
    <source>
        <dbReference type="PROSITE" id="PS50949"/>
    </source>
</evidence>
<accession>A0AAW5BWU4</accession>
<dbReference type="SMART" id="SM00345">
    <property type="entry name" value="HTH_GNTR"/>
    <property type="match status" value="1"/>
</dbReference>
<dbReference type="PRINTS" id="PR00035">
    <property type="entry name" value="HTHGNTR"/>
</dbReference>
<organism evidence="5 8">
    <name type="scientific">Enterocloster aldenensis</name>
    <dbReference type="NCBI Taxonomy" id="358742"/>
    <lineage>
        <taxon>Bacteria</taxon>
        <taxon>Bacillati</taxon>
        <taxon>Bacillota</taxon>
        <taxon>Clostridia</taxon>
        <taxon>Lachnospirales</taxon>
        <taxon>Lachnospiraceae</taxon>
        <taxon>Enterocloster</taxon>
    </lineage>
</organism>
<dbReference type="RefSeq" id="WP_117560628.1">
    <property type="nucleotide sequence ID" value="NZ_BAABZL010000001.1"/>
</dbReference>
<dbReference type="GO" id="GO:0003700">
    <property type="term" value="F:DNA-binding transcription factor activity"/>
    <property type="evidence" value="ECO:0007669"/>
    <property type="project" value="InterPro"/>
</dbReference>
<dbReference type="CDD" id="cd07377">
    <property type="entry name" value="WHTH_GntR"/>
    <property type="match status" value="1"/>
</dbReference>
<dbReference type="InterPro" id="IPR000524">
    <property type="entry name" value="Tscrpt_reg_HTH_GntR"/>
</dbReference>
<evidence type="ECO:0000256" key="3">
    <source>
        <dbReference type="ARBA" id="ARBA00023163"/>
    </source>
</evidence>
<reference evidence="6" key="2">
    <citation type="submission" date="2020-02" db="EMBL/GenBank/DDBJ databases">
        <authorList>
            <person name="Littmann E."/>
            <person name="Sorbara M."/>
        </authorList>
    </citation>
    <scope>NUCLEOTIDE SEQUENCE</scope>
    <source>
        <strain evidence="6">MSK.1.17</strain>
    </source>
</reference>
<evidence type="ECO:0000313" key="8">
    <source>
        <dbReference type="Proteomes" id="UP001299608"/>
    </source>
</evidence>
<keyword evidence="7" id="KW-1185">Reference proteome</keyword>
<evidence type="ECO:0000256" key="2">
    <source>
        <dbReference type="ARBA" id="ARBA00023125"/>
    </source>
</evidence>
<keyword evidence="3" id="KW-0804">Transcription</keyword>
<proteinExistence type="predicted"/>
<reference evidence="6 7" key="1">
    <citation type="journal article" date="2020" name="Cell Host Microbe">
        <title>Functional and Genomic Variation between Human-Derived Isolates of Lachnospiraceae Reveals Inter- and Intra-Species Diversity.</title>
        <authorList>
            <person name="Sorbara M.T."/>
            <person name="Littmann E.R."/>
            <person name="Fontana E."/>
            <person name="Moody T.U."/>
            <person name="Kohout C.E."/>
            <person name="Gjonbalaj M."/>
            <person name="Eaton V."/>
            <person name="Seok R."/>
            <person name="Leiner I.M."/>
            <person name="Pamer E.G."/>
        </authorList>
    </citation>
    <scope>NUCLEOTIDE SEQUENCE [LARGE SCALE GENOMIC DNA]</scope>
    <source>
        <strain evidence="6 7">MSK.1.17</strain>
    </source>
</reference>
<evidence type="ECO:0000256" key="1">
    <source>
        <dbReference type="ARBA" id="ARBA00023015"/>
    </source>
</evidence>
<dbReference type="InterPro" id="IPR050679">
    <property type="entry name" value="Bact_HTH_transcr_reg"/>
</dbReference>
<dbReference type="Pfam" id="PF07702">
    <property type="entry name" value="UTRA"/>
    <property type="match status" value="1"/>
</dbReference>
<dbReference type="Proteomes" id="UP000669239">
    <property type="component" value="Unassembled WGS sequence"/>
</dbReference>
<dbReference type="Pfam" id="PF00392">
    <property type="entry name" value="GntR"/>
    <property type="match status" value="1"/>
</dbReference>
<dbReference type="PROSITE" id="PS50949">
    <property type="entry name" value="HTH_GNTR"/>
    <property type="match status" value="1"/>
</dbReference>
<dbReference type="SUPFAM" id="SSF46785">
    <property type="entry name" value="Winged helix' DNA-binding domain"/>
    <property type="match status" value="1"/>
</dbReference>
<dbReference type="Gene3D" id="3.40.1410.10">
    <property type="entry name" value="Chorismate lyase-like"/>
    <property type="match status" value="1"/>
</dbReference>
<dbReference type="Proteomes" id="UP001299608">
    <property type="component" value="Unassembled WGS sequence"/>
</dbReference>
<dbReference type="InterPro" id="IPR028978">
    <property type="entry name" value="Chorismate_lyase_/UTRA_dom_sf"/>
</dbReference>
<protein>
    <submittedName>
        <fullName evidence="5">GntR family transcriptional regulator</fullName>
    </submittedName>
</protein>
<dbReference type="GeneID" id="97208740"/>
<dbReference type="InterPro" id="IPR036390">
    <property type="entry name" value="WH_DNA-bd_sf"/>
</dbReference>
<keyword evidence="1" id="KW-0805">Transcription regulation</keyword>
<dbReference type="AlphaFoldDB" id="A0AAW5BWU4"/>
<dbReference type="PANTHER" id="PTHR44846:SF1">
    <property type="entry name" value="MANNOSYL-D-GLYCERATE TRANSPORT_METABOLISM SYSTEM REPRESSOR MNGR-RELATED"/>
    <property type="match status" value="1"/>
</dbReference>
<feature type="domain" description="HTH gntR-type" evidence="4">
    <location>
        <begin position="15"/>
        <end position="83"/>
    </location>
</feature>
<gene>
    <name evidence="6" type="ORF">G5B36_19295</name>
    <name evidence="5" type="ORF">L0N08_24590</name>
</gene>
<dbReference type="InterPro" id="IPR036388">
    <property type="entry name" value="WH-like_DNA-bd_sf"/>
</dbReference>
<comment type="caution">
    <text evidence="5">The sequence shown here is derived from an EMBL/GenBank/DDBJ whole genome shotgun (WGS) entry which is preliminary data.</text>
</comment>
<keyword evidence="2" id="KW-0238">DNA-binding</keyword>
<dbReference type="PANTHER" id="PTHR44846">
    <property type="entry name" value="MANNOSYL-D-GLYCERATE TRANSPORT/METABOLISM SYSTEM REPRESSOR MNGR-RELATED"/>
    <property type="match status" value="1"/>
</dbReference>
<dbReference type="GO" id="GO:0003677">
    <property type="term" value="F:DNA binding"/>
    <property type="evidence" value="ECO:0007669"/>
    <property type="project" value="UniProtKB-KW"/>
</dbReference>
<sequence>MFNFDSNSIDPTSMIPLYKQVANVITEEIDMGNIAAGEKLPSELLLMKVFNVSRVTIRGAILELVSDGLLIRSQGKGTFVAPKKKLQSANDTTGLTESCRRLGKELHSQVLSAGYSYATKAECDFLKIDESEQIIEVVRLRFIDRRPTVIETSHFLKKYDFLLHENLEGSIFECFNKHGISVHTSQRTLEISTATAYEAELLETKRNSSLLLFRDFQSGGFDTPLFVAKQLYNTQDMVFYL</sequence>
<evidence type="ECO:0000313" key="5">
    <source>
        <dbReference type="EMBL" id="MCG4748596.1"/>
    </source>
</evidence>
<dbReference type="InterPro" id="IPR011663">
    <property type="entry name" value="UTRA"/>
</dbReference>
<name>A0AAW5BWU4_9FIRM</name>
<dbReference type="SUPFAM" id="SSF64288">
    <property type="entry name" value="Chorismate lyase-like"/>
    <property type="match status" value="1"/>
</dbReference>
<evidence type="ECO:0000313" key="7">
    <source>
        <dbReference type="Proteomes" id="UP000669239"/>
    </source>
</evidence>
<dbReference type="GO" id="GO:0045892">
    <property type="term" value="P:negative regulation of DNA-templated transcription"/>
    <property type="evidence" value="ECO:0007669"/>
    <property type="project" value="TreeGrafter"/>
</dbReference>
<dbReference type="EMBL" id="JAKNGE010000040">
    <property type="protein sequence ID" value="MCG4748596.1"/>
    <property type="molecule type" value="Genomic_DNA"/>
</dbReference>
<dbReference type="Gene3D" id="1.10.10.10">
    <property type="entry name" value="Winged helix-like DNA-binding domain superfamily/Winged helix DNA-binding domain"/>
    <property type="match status" value="1"/>
</dbReference>
<dbReference type="SMART" id="SM00866">
    <property type="entry name" value="UTRA"/>
    <property type="match status" value="1"/>
</dbReference>